<dbReference type="GO" id="GO:0051301">
    <property type="term" value="P:cell division"/>
    <property type="evidence" value="ECO:0007669"/>
    <property type="project" value="UniProtKB-KW"/>
</dbReference>
<keyword evidence="1" id="KW-0472">Membrane</keyword>
<dbReference type="InterPro" id="IPR002881">
    <property type="entry name" value="DUF58"/>
</dbReference>
<accession>A0ABR7MBD7</accession>
<evidence type="ECO:0000259" key="2">
    <source>
        <dbReference type="Pfam" id="PF01882"/>
    </source>
</evidence>
<sequence length="448" mass="51501">MTGLIHLFRQLFFTRRLYLALAGIVLLCILSYAVTFLFTIAFISGIIVLLTLLADIIVLFGNQHGITISRKMPDKFSNGDPNQVVLQLKNEFTFTARLAVIDEVPVQFQLRDFILRLKLSPEAVEQVEYVLRPAERGEYWFGDINVMVRSPLGLAERRIVQEAGRMVQVWPSFQTLRKYELLAHTANLSEAGSRKIRRVGHSLEFEEIKEYVSGDDIRNINWKATARRGGQLMVNNFTDERSQQVYCLVDKSRAMKMPFDGMTLLDHAINASLILSQVALIKYDKAGLVTFDENIGAVIAAERRAMQMNRIAEVLYRQQTRFLESDFEKLHLLVRTRITQRSLLVLFTNFESLSSLQRQLPFIRSMAMNHLVLVVFFENTGLKELTEKPVDDIEQLYIKTIAEKFAFEKRLMVKELGKYGIVSLLTPPSLLTINTINKYLELKARQEI</sequence>
<protein>
    <submittedName>
        <fullName evidence="3">Cell division protein FtsB</fullName>
    </submittedName>
</protein>
<comment type="caution">
    <text evidence="3">The sequence shown here is derived from an EMBL/GenBank/DDBJ whole genome shotgun (WGS) entry which is preliminary data.</text>
</comment>
<evidence type="ECO:0000313" key="3">
    <source>
        <dbReference type="EMBL" id="MBC6492277.1"/>
    </source>
</evidence>
<dbReference type="RefSeq" id="WP_187257586.1">
    <property type="nucleotide sequence ID" value="NZ_JBHULF010000006.1"/>
</dbReference>
<evidence type="ECO:0000256" key="1">
    <source>
        <dbReference type="SAM" id="Phobius"/>
    </source>
</evidence>
<evidence type="ECO:0000313" key="4">
    <source>
        <dbReference type="Proteomes" id="UP000765802"/>
    </source>
</evidence>
<dbReference type="Pfam" id="PF01882">
    <property type="entry name" value="DUF58"/>
    <property type="match status" value="1"/>
</dbReference>
<keyword evidence="4" id="KW-1185">Reference proteome</keyword>
<proteinExistence type="predicted"/>
<feature type="domain" description="DUF58" evidence="2">
    <location>
        <begin position="207"/>
        <end position="373"/>
    </location>
</feature>
<organism evidence="3 4">
    <name type="scientific">Flavihumibacter stibioxidans</name>
    <dbReference type="NCBI Taxonomy" id="1834163"/>
    <lineage>
        <taxon>Bacteria</taxon>
        <taxon>Pseudomonadati</taxon>
        <taxon>Bacteroidota</taxon>
        <taxon>Chitinophagia</taxon>
        <taxon>Chitinophagales</taxon>
        <taxon>Chitinophagaceae</taxon>
        <taxon>Flavihumibacter</taxon>
    </lineage>
</organism>
<dbReference type="Proteomes" id="UP000765802">
    <property type="component" value="Unassembled WGS sequence"/>
</dbReference>
<gene>
    <name evidence="3" type="ORF">BC349_14540</name>
</gene>
<name>A0ABR7MBD7_9BACT</name>
<dbReference type="PANTHER" id="PTHR33608">
    <property type="entry name" value="BLL2464 PROTEIN"/>
    <property type="match status" value="1"/>
</dbReference>
<dbReference type="EMBL" id="MBUA01000027">
    <property type="protein sequence ID" value="MBC6492277.1"/>
    <property type="molecule type" value="Genomic_DNA"/>
</dbReference>
<reference evidence="3 4" key="1">
    <citation type="submission" date="2016-07" db="EMBL/GenBank/DDBJ databases">
        <title>Genome analysis of Flavihumibacter stibioxidans YS-17.</title>
        <authorList>
            <person name="Shi K."/>
            <person name="Han Y."/>
            <person name="Wang G."/>
        </authorList>
    </citation>
    <scope>NUCLEOTIDE SEQUENCE [LARGE SCALE GENOMIC DNA]</scope>
    <source>
        <strain evidence="3 4">YS-17</strain>
    </source>
</reference>
<keyword evidence="1" id="KW-1133">Transmembrane helix</keyword>
<keyword evidence="3" id="KW-0131">Cell cycle</keyword>
<feature type="transmembrane region" description="Helical" evidence="1">
    <location>
        <begin position="17"/>
        <end position="34"/>
    </location>
</feature>
<feature type="transmembrane region" description="Helical" evidence="1">
    <location>
        <begin position="40"/>
        <end position="62"/>
    </location>
</feature>
<dbReference type="PANTHER" id="PTHR33608:SF3">
    <property type="entry name" value="SLR2013 PROTEIN"/>
    <property type="match status" value="1"/>
</dbReference>
<keyword evidence="3" id="KW-0132">Cell division</keyword>
<keyword evidence="1" id="KW-0812">Transmembrane</keyword>